<dbReference type="Proteomes" id="UP000009192">
    <property type="component" value="Unassembled WGS sequence"/>
</dbReference>
<dbReference type="Pfam" id="PF08445">
    <property type="entry name" value="FR47"/>
    <property type="match status" value="1"/>
</dbReference>
<dbReference type="GO" id="GO:0016747">
    <property type="term" value="F:acyltransferase activity, transferring groups other than amino-acyl groups"/>
    <property type="evidence" value="ECO:0007669"/>
    <property type="project" value="InterPro"/>
</dbReference>
<dbReference type="PROSITE" id="PS51186">
    <property type="entry name" value="GNAT"/>
    <property type="match status" value="1"/>
</dbReference>
<dbReference type="SUPFAM" id="SSF55729">
    <property type="entry name" value="Acyl-CoA N-acyltransferases (Nat)"/>
    <property type="match status" value="1"/>
</dbReference>
<sequence length="179" mass="20440">MLELMRNHWTLLRDVYQHDRTNLTGYDLINSYINCNEQANHVKIYTTDDDWMDHGTFVLIHATLVDEHWPYRSTDSLALIEDRIQNHISVGAFDGNGQLLAWCLRWAVQGSLSNLYVLPSYRRLGLASLLVRHMAKEIAATGAEVLATIAFGNEISQLFFEKLGFKLIDSIVFTMVPAL</sequence>
<dbReference type="eggNOG" id="ENOG502QVR1">
    <property type="taxonomic scope" value="Eukaryota"/>
</dbReference>
<dbReference type="KEGG" id="dmo:Dmoj_GI16884"/>
<dbReference type="InterPro" id="IPR053225">
    <property type="entry name" value="Acyl-CoA_N-acyltransferase"/>
</dbReference>
<evidence type="ECO:0000313" key="2">
    <source>
        <dbReference type="EMBL" id="EDW11091.2"/>
    </source>
</evidence>
<evidence type="ECO:0000313" key="3">
    <source>
        <dbReference type="Proteomes" id="UP000009192"/>
    </source>
</evidence>
<dbReference type="PANTHER" id="PTHR20958">
    <property type="entry name" value="GLYCINE N-ACYLTRANSFERASE-LIKE PROTEIN"/>
    <property type="match status" value="1"/>
</dbReference>
<dbReference type="PANTHER" id="PTHR20958:SF10">
    <property type="entry name" value="GH05617P-RELATED"/>
    <property type="match status" value="1"/>
</dbReference>
<dbReference type="InterPro" id="IPR013653">
    <property type="entry name" value="GCN5-like_dom"/>
</dbReference>
<dbReference type="CDD" id="cd04301">
    <property type="entry name" value="NAT_SF"/>
    <property type="match status" value="1"/>
</dbReference>
<keyword evidence="3" id="KW-1185">Reference proteome</keyword>
<dbReference type="InterPro" id="IPR016181">
    <property type="entry name" value="Acyl_CoA_acyltransferase"/>
</dbReference>
<accession>B4KGA4</accession>
<reference evidence="2 3" key="1">
    <citation type="journal article" date="2007" name="Nature">
        <title>Evolution of genes and genomes on the Drosophila phylogeny.</title>
        <authorList>
            <consortium name="Drosophila 12 Genomes Consortium"/>
            <person name="Clark A.G."/>
            <person name="Eisen M.B."/>
            <person name="Smith D.R."/>
            <person name="Bergman C.M."/>
            <person name="Oliver B."/>
            <person name="Markow T.A."/>
            <person name="Kaufman T.C."/>
            <person name="Kellis M."/>
            <person name="Gelbart W."/>
            <person name="Iyer V.N."/>
            <person name="Pollard D.A."/>
            <person name="Sackton T.B."/>
            <person name="Larracuente A.M."/>
            <person name="Singh N.D."/>
            <person name="Abad J.P."/>
            <person name="Abt D.N."/>
            <person name="Adryan B."/>
            <person name="Aguade M."/>
            <person name="Akashi H."/>
            <person name="Anderson W.W."/>
            <person name="Aquadro C.F."/>
            <person name="Ardell D.H."/>
            <person name="Arguello R."/>
            <person name="Artieri C.G."/>
            <person name="Barbash D.A."/>
            <person name="Barker D."/>
            <person name="Barsanti P."/>
            <person name="Batterham P."/>
            <person name="Batzoglou S."/>
            <person name="Begun D."/>
            <person name="Bhutkar A."/>
            <person name="Blanco E."/>
            <person name="Bosak S.A."/>
            <person name="Bradley R.K."/>
            <person name="Brand A.D."/>
            <person name="Brent M.R."/>
            <person name="Brooks A.N."/>
            <person name="Brown R.H."/>
            <person name="Butlin R.K."/>
            <person name="Caggese C."/>
            <person name="Calvi B.R."/>
            <person name="Bernardo de Carvalho A."/>
            <person name="Caspi A."/>
            <person name="Castrezana S."/>
            <person name="Celniker S.E."/>
            <person name="Chang J.L."/>
            <person name="Chapple C."/>
            <person name="Chatterji S."/>
            <person name="Chinwalla A."/>
            <person name="Civetta A."/>
            <person name="Clifton S.W."/>
            <person name="Comeron J.M."/>
            <person name="Costello J.C."/>
            <person name="Coyne J.A."/>
            <person name="Daub J."/>
            <person name="David R.G."/>
            <person name="Delcher A.L."/>
            <person name="Delehaunty K."/>
            <person name="Do C.B."/>
            <person name="Ebling H."/>
            <person name="Edwards K."/>
            <person name="Eickbush T."/>
            <person name="Evans J.D."/>
            <person name="Filipski A."/>
            <person name="Findeiss S."/>
            <person name="Freyhult E."/>
            <person name="Fulton L."/>
            <person name="Fulton R."/>
            <person name="Garcia A.C."/>
            <person name="Gardiner A."/>
            <person name="Garfield D.A."/>
            <person name="Garvin B.E."/>
            <person name="Gibson G."/>
            <person name="Gilbert D."/>
            <person name="Gnerre S."/>
            <person name="Godfrey J."/>
            <person name="Good R."/>
            <person name="Gotea V."/>
            <person name="Gravely B."/>
            <person name="Greenberg A.J."/>
            <person name="Griffiths-Jones S."/>
            <person name="Gross S."/>
            <person name="Guigo R."/>
            <person name="Gustafson E.A."/>
            <person name="Haerty W."/>
            <person name="Hahn M.W."/>
            <person name="Halligan D.L."/>
            <person name="Halpern A.L."/>
            <person name="Halter G.M."/>
            <person name="Han M.V."/>
            <person name="Heger A."/>
            <person name="Hillier L."/>
            <person name="Hinrichs A.S."/>
            <person name="Holmes I."/>
            <person name="Hoskins R.A."/>
            <person name="Hubisz M.J."/>
            <person name="Hultmark D."/>
            <person name="Huntley M.A."/>
            <person name="Jaffe D.B."/>
            <person name="Jagadeeshan S."/>
            <person name="Jeck W.R."/>
            <person name="Johnson J."/>
            <person name="Jones C.D."/>
            <person name="Jordan W.C."/>
            <person name="Karpen G.H."/>
            <person name="Kataoka E."/>
            <person name="Keightley P.D."/>
            <person name="Kheradpour P."/>
            <person name="Kirkness E.F."/>
            <person name="Koerich L.B."/>
            <person name="Kristiansen K."/>
            <person name="Kudrna D."/>
            <person name="Kulathinal R.J."/>
            <person name="Kumar S."/>
            <person name="Kwok R."/>
            <person name="Lander E."/>
            <person name="Langley C.H."/>
            <person name="Lapoint R."/>
            <person name="Lazzaro B.P."/>
            <person name="Lee S.J."/>
            <person name="Levesque L."/>
            <person name="Li R."/>
            <person name="Lin C.F."/>
            <person name="Lin M.F."/>
            <person name="Lindblad-Toh K."/>
            <person name="Llopart A."/>
            <person name="Long M."/>
            <person name="Low L."/>
            <person name="Lozovsky E."/>
            <person name="Lu J."/>
            <person name="Luo M."/>
            <person name="Machado C.A."/>
            <person name="Makalowski W."/>
            <person name="Marzo M."/>
            <person name="Matsuda M."/>
            <person name="Matzkin L."/>
            <person name="McAllister B."/>
            <person name="McBride C.S."/>
            <person name="McKernan B."/>
            <person name="McKernan K."/>
            <person name="Mendez-Lago M."/>
            <person name="Minx P."/>
            <person name="Mollenhauer M.U."/>
            <person name="Montooth K."/>
            <person name="Mount S.M."/>
            <person name="Mu X."/>
            <person name="Myers E."/>
            <person name="Negre B."/>
            <person name="Newfeld S."/>
            <person name="Nielsen R."/>
            <person name="Noor M.A."/>
            <person name="O'Grady P."/>
            <person name="Pachter L."/>
            <person name="Papaceit M."/>
            <person name="Parisi M.J."/>
            <person name="Parisi M."/>
            <person name="Parts L."/>
            <person name="Pedersen J.S."/>
            <person name="Pesole G."/>
            <person name="Phillippy A.M."/>
            <person name="Ponting C.P."/>
            <person name="Pop M."/>
            <person name="Porcelli D."/>
            <person name="Powell J.R."/>
            <person name="Prohaska S."/>
            <person name="Pruitt K."/>
            <person name="Puig M."/>
            <person name="Quesneville H."/>
            <person name="Ram K.R."/>
            <person name="Rand D."/>
            <person name="Rasmussen M.D."/>
            <person name="Reed L.K."/>
            <person name="Reenan R."/>
            <person name="Reily A."/>
            <person name="Remington K.A."/>
            <person name="Rieger T.T."/>
            <person name="Ritchie M.G."/>
            <person name="Robin C."/>
            <person name="Rogers Y.H."/>
            <person name="Rohde C."/>
            <person name="Rozas J."/>
            <person name="Rubenfield M.J."/>
            <person name="Ruiz A."/>
            <person name="Russo S."/>
            <person name="Salzberg S.L."/>
            <person name="Sanchez-Gracia A."/>
            <person name="Saranga D.J."/>
            <person name="Sato H."/>
            <person name="Schaeffer S.W."/>
            <person name="Schatz M.C."/>
            <person name="Schlenke T."/>
            <person name="Schwartz R."/>
            <person name="Segarra C."/>
            <person name="Singh R.S."/>
            <person name="Sirot L."/>
            <person name="Sirota M."/>
            <person name="Sisneros N.B."/>
            <person name="Smith C.D."/>
            <person name="Smith T.F."/>
            <person name="Spieth J."/>
            <person name="Stage D.E."/>
            <person name="Stark A."/>
            <person name="Stephan W."/>
            <person name="Strausberg R.L."/>
            <person name="Strempel S."/>
            <person name="Sturgill D."/>
            <person name="Sutton G."/>
            <person name="Sutton G.G."/>
            <person name="Tao W."/>
            <person name="Teichmann S."/>
            <person name="Tobari Y.N."/>
            <person name="Tomimura Y."/>
            <person name="Tsolas J.M."/>
            <person name="Valente V.L."/>
            <person name="Venter E."/>
            <person name="Venter J.C."/>
            <person name="Vicario S."/>
            <person name="Vieira F.G."/>
            <person name="Vilella A.J."/>
            <person name="Villasante A."/>
            <person name="Walenz B."/>
            <person name="Wang J."/>
            <person name="Wasserman M."/>
            <person name="Watts T."/>
            <person name="Wilson D."/>
            <person name="Wilson R.K."/>
            <person name="Wing R.A."/>
            <person name="Wolfner M.F."/>
            <person name="Wong A."/>
            <person name="Wong G.K."/>
            <person name="Wu C.I."/>
            <person name="Wu G."/>
            <person name="Yamamoto D."/>
            <person name="Yang H.P."/>
            <person name="Yang S.P."/>
            <person name="Yorke J.A."/>
            <person name="Yoshida K."/>
            <person name="Zdobnov E."/>
            <person name="Zhang P."/>
            <person name="Zhang Y."/>
            <person name="Zimin A.V."/>
            <person name="Baldwin J."/>
            <person name="Abdouelleil A."/>
            <person name="Abdulkadir J."/>
            <person name="Abebe A."/>
            <person name="Abera B."/>
            <person name="Abreu J."/>
            <person name="Acer S.C."/>
            <person name="Aftuck L."/>
            <person name="Alexander A."/>
            <person name="An P."/>
            <person name="Anderson E."/>
            <person name="Anderson S."/>
            <person name="Arachi H."/>
            <person name="Azer M."/>
            <person name="Bachantsang P."/>
            <person name="Barry A."/>
            <person name="Bayul T."/>
            <person name="Berlin A."/>
            <person name="Bessette D."/>
            <person name="Bloom T."/>
            <person name="Blye J."/>
            <person name="Boguslavskiy L."/>
            <person name="Bonnet C."/>
            <person name="Boukhgalter B."/>
            <person name="Bourzgui I."/>
            <person name="Brown A."/>
            <person name="Cahill P."/>
            <person name="Channer S."/>
            <person name="Cheshatsang Y."/>
            <person name="Chuda L."/>
            <person name="Citroen M."/>
            <person name="Collymore A."/>
            <person name="Cooke P."/>
            <person name="Costello M."/>
            <person name="D'Aco K."/>
            <person name="Daza R."/>
            <person name="De Haan G."/>
            <person name="DeGray S."/>
            <person name="DeMaso C."/>
            <person name="Dhargay N."/>
            <person name="Dooley K."/>
            <person name="Dooley E."/>
            <person name="Doricent M."/>
            <person name="Dorje P."/>
            <person name="Dorjee K."/>
            <person name="Dupes A."/>
            <person name="Elong R."/>
            <person name="Falk J."/>
            <person name="Farina A."/>
            <person name="Faro S."/>
            <person name="Ferguson D."/>
            <person name="Fisher S."/>
            <person name="Foley C.D."/>
            <person name="Franke A."/>
            <person name="Friedrich D."/>
            <person name="Gadbois L."/>
            <person name="Gearin G."/>
            <person name="Gearin C.R."/>
            <person name="Giannoukos G."/>
            <person name="Goode T."/>
            <person name="Graham J."/>
            <person name="Grandbois E."/>
            <person name="Grewal S."/>
            <person name="Gyaltsen K."/>
            <person name="Hafez N."/>
            <person name="Hagos B."/>
            <person name="Hall J."/>
            <person name="Henson C."/>
            <person name="Hollinger A."/>
            <person name="Honan T."/>
            <person name="Huard M.D."/>
            <person name="Hughes L."/>
            <person name="Hurhula B."/>
            <person name="Husby M.E."/>
            <person name="Kamat A."/>
            <person name="Kanga B."/>
            <person name="Kashin S."/>
            <person name="Khazanovich D."/>
            <person name="Kisner P."/>
            <person name="Lance K."/>
            <person name="Lara M."/>
            <person name="Lee W."/>
            <person name="Lennon N."/>
            <person name="Letendre F."/>
            <person name="LeVine R."/>
            <person name="Lipovsky A."/>
            <person name="Liu X."/>
            <person name="Liu J."/>
            <person name="Liu S."/>
            <person name="Lokyitsang T."/>
            <person name="Lokyitsang Y."/>
            <person name="Lubonja R."/>
            <person name="Lui A."/>
            <person name="MacDonald P."/>
            <person name="Magnisalis V."/>
            <person name="Maru K."/>
            <person name="Matthews C."/>
            <person name="McCusker W."/>
            <person name="McDonough S."/>
            <person name="Mehta T."/>
            <person name="Meldrim J."/>
            <person name="Meneus L."/>
            <person name="Mihai O."/>
            <person name="Mihalev A."/>
            <person name="Mihova T."/>
            <person name="Mittelman R."/>
            <person name="Mlenga V."/>
            <person name="Montmayeur A."/>
            <person name="Mulrain L."/>
            <person name="Navidi A."/>
            <person name="Naylor J."/>
            <person name="Negash T."/>
            <person name="Nguyen T."/>
            <person name="Nguyen N."/>
            <person name="Nicol R."/>
            <person name="Norbu C."/>
            <person name="Norbu N."/>
            <person name="Novod N."/>
            <person name="O'Neill B."/>
            <person name="Osman S."/>
            <person name="Markiewicz E."/>
            <person name="Oyono O.L."/>
            <person name="Patti C."/>
            <person name="Phunkhang P."/>
            <person name="Pierre F."/>
            <person name="Priest M."/>
            <person name="Raghuraman S."/>
            <person name="Rege F."/>
            <person name="Reyes R."/>
            <person name="Rise C."/>
            <person name="Rogov P."/>
            <person name="Ross K."/>
            <person name="Ryan E."/>
            <person name="Settipalli S."/>
            <person name="Shea T."/>
            <person name="Sherpa N."/>
            <person name="Shi L."/>
            <person name="Shih D."/>
            <person name="Sparrow T."/>
            <person name="Spaulding J."/>
            <person name="Stalker J."/>
            <person name="Stange-Thomann N."/>
            <person name="Stavropoulos S."/>
            <person name="Stone C."/>
            <person name="Strader C."/>
            <person name="Tesfaye S."/>
            <person name="Thomson T."/>
            <person name="Thoulutsang Y."/>
            <person name="Thoulutsang D."/>
            <person name="Topham K."/>
            <person name="Topping I."/>
            <person name="Tsamla T."/>
            <person name="Vassiliev H."/>
            <person name="Vo A."/>
            <person name="Wangchuk T."/>
            <person name="Wangdi T."/>
            <person name="Weiand M."/>
            <person name="Wilkinson J."/>
            <person name="Wilson A."/>
            <person name="Yadav S."/>
            <person name="Young G."/>
            <person name="Yu Q."/>
            <person name="Zembek L."/>
            <person name="Zhong D."/>
            <person name="Zimmer A."/>
            <person name="Zwirko Z."/>
            <person name="Jaffe D.B."/>
            <person name="Alvarez P."/>
            <person name="Brockman W."/>
            <person name="Butler J."/>
            <person name="Chin C."/>
            <person name="Gnerre S."/>
            <person name="Grabherr M."/>
            <person name="Kleber M."/>
            <person name="Mauceli E."/>
            <person name="MacCallum I."/>
        </authorList>
    </citation>
    <scope>NUCLEOTIDE SEQUENCE [LARGE SCALE GENOMIC DNA]</scope>
    <source>
        <strain evidence="3">Tucson 15081-1352.22</strain>
    </source>
</reference>
<dbReference type="SMR" id="B4KGA4"/>
<dbReference type="EMBL" id="CH933807">
    <property type="protein sequence ID" value="EDW11091.2"/>
    <property type="molecule type" value="Genomic_DNA"/>
</dbReference>
<dbReference type="HOGENOM" id="CLU_058697_1_0_1"/>
<dbReference type="AlphaFoldDB" id="B4KGA4"/>
<protein>
    <recommendedName>
        <fullName evidence="1">N-acetyltransferase domain-containing protein</fullName>
    </recommendedName>
</protein>
<organism evidence="2 3">
    <name type="scientific">Drosophila mojavensis</name>
    <name type="common">Fruit fly</name>
    <dbReference type="NCBI Taxonomy" id="7230"/>
    <lineage>
        <taxon>Eukaryota</taxon>
        <taxon>Metazoa</taxon>
        <taxon>Ecdysozoa</taxon>
        <taxon>Arthropoda</taxon>
        <taxon>Hexapoda</taxon>
        <taxon>Insecta</taxon>
        <taxon>Pterygota</taxon>
        <taxon>Neoptera</taxon>
        <taxon>Endopterygota</taxon>
        <taxon>Diptera</taxon>
        <taxon>Brachycera</taxon>
        <taxon>Muscomorpha</taxon>
        <taxon>Ephydroidea</taxon>
        <taxon>Drosophilidae</taxon>
        <taxon>Drosophila</taxon>
    </lineage>
</organism>
<dbReference type="InterPro" id="IPR000182">
    <property type="entry name" value="GNAT_dom"/>
</dbReference>
<proteinExistence type="predicted"/>
<gene>
    <name evidence="2" type="primary">Dmoj\GI16884</name>
    <name evidence="2" type="ORF">Dmoj_GI16884</name>
</gene>
<dbReference type="Gene3D" id="3.40.630.30">
    <property type="match status" value="1"/>
</dbReference>
<name>B4KGA4_DROMO</name>
<feature type="domain" description="N-acetyltransferase" evidence="1">
    <location>
        <begin position="42"/>
        <end position="179"/>
    </location>
</feature>
<evidence type="ECO:0000259" key="1">
    <source>
        <dbReference type="PROSITE" id="PS51186"/>
    </source>
</evidence>
<dbReference type="OrthoDB" id="7305308at2759"/>
<dbReference type="InParanoid" id="B4KGA4"/>